<proteinExistence type="predicted"/>
<reference evidence="1" key="1">
    <citation type="submission" date="2023-04" db="EMBL/GenBank/DDBJ databases">
        <title>Draft Genome sequencing of Naganishia species isolated from polar environments using Oxford Nanopore Technology.</title>
        <authorList>
            <person name="Leo P."/>
            <person name="Venkateswaran K."/>
        </authorList>
    </citation>
    <scope>NUCLEOTIDE SEQUENCE</scope>
    <source>
        <strain evidence="1">DBVPG 5303</strain>
    </source>
</reference>
<accession>A0ACC2XKM7</accession>
<name>A0ACC2XKM7_9TREE</name>
<dbReference type="EMBL" id="JASBWV010000010">
    <property type="protein sequence ID" value="KAJ9124538.1"/>
    <property type="molecule type" value="Genomic_DNA"/>
</dbReference>
<keyword evidence="2" id="KW-1185">Reference proteome</keyword>
<evidence type="ECO:0000313" key="2">
    <source>
        <dbReference type="Proteomes" id="UP001234202"/>
    </source>
</evidence>
<sequence>MQNTTRRRALPDPVSRGAKTGFIVAEHGHTHGQVNYYLWDPVPNRIHLVDGHSHATPSRSIAWSAHGVLATGLASGAIHLLDVERWTQPRSADYVAGTTTGAATTYSHAVNSVPATPGAGSLGSLSIRHNRACNSLAFSKVDPHYLVAGYDKTRSECSLMVWDLELALSHGSYPSVPASAIGSRRFPLGSDGRLDIQMMPGTGSSAQPIQQLLPSETINCVETLHDSVSLVLASSNAKLIRLLDLRTRIPSSSTSTAPVTPQVHAGITTYQPTIPSRLSASIASLHPPAASHHNPSTTPSPGVSAELHVGWSTTTRAVYNLVSSRANPYLVASNEEGLGGIVRIWDTRYAHSDVLNFEAGRGGVGVLQWDEDTRGRGGQRLGVGTRDGGVLVYDVVSGDMVSSDAAGYTSEDEREREKQPMDGASWAAVTHVRGASKPTQPLSAFTFLPSPACSPSSSKSGSQNNIITVCRDGTMFVDTLRLSPCLTTSKTGATAVVPTTEHAPHQITPNEKPDADPLSYGDAPPILLSAANAAMSSTGLESRRSVSRGRQPELTSSGNGSGSGGGGGGGSGSAGGPRATLNIKQLSLNDPPATGGMYGYGVNSGTAWRHPWTRSPSRGPAGSTISRTSRATTRQLRGERGRGRAGLPVEELDEQVWADMLGEDIGVLMKRKAEAGFGLDVRFVCYGGSGMDANFPRVVDGK</sequence>
<dbReference type="Proteomes" id="UP001234202">
    <property type="component" value="Unassembled WGS sequence"/>
</dbReference>
<protein>
    <submittedName>
        <fullName evidence="1">Uncharacterized protein</fullName>
    </submittedName>
</protein>
<comment type="caution">
    <text evidence="1">The sequence shown here is derived from an EMBL/GenBank/DDBJ whole genome shotgun (WGS) entry which is preliminary data.</text>
</comment>
<organism evidence="1 2">
    <name type="scientific">Naganishia onofrii</name>
    <dbReference type="NCBI Taxonomy" id="1851511"/>
    <lineage>
        <taxon>Eukaryota</taxon>
        <taxon>Fungi</taxon>
        <taxon>Dikarya</taxon>
        <taxon>Basidiomycota</taxon>
        <taxon>Agaricomycotina</taxon>
        <taxon>Tremellomycetes</taxon>
        <taxon>Filobasidiales</taxon>
        <taxon>Filobasidiaceae</taxon>
        <taxon>Naganishia</taxon>
    </lineage>
</organism>
<gene>
    <name evidence="1" type="ORF">QFC24_003330</name>
</gene>
<evidence type="ECO:0000313" key="1">
    <source>
        <dbReference type="EMBL" id="KAJ9124538.1"/>
    </source>
</evidence>